<dbReference type="InterPro" id="IPR010872">
    <property type="entry name" value="MDMPI_C-term_domain"/>
</dbReference>
<evidence type="ECO:0000259" key="2">
    <source>
        <dbReference type="Pfam" id="PF11716"/>
    </source>
</evidence>
<accession>A0ABW2LGE1</accession>
<keyword evidence="3" id="KW-0413">Isomerase</keyword>
<sequence>MGSEFHLKAFQGQAAAFRAAALQAGPDAPVSTCSGWDVRRMVQHLARVYASVRLALETEPDGERPEVPRPPTDFDEAVAWWDDRCAELVTALSTMEPDRPVWSFFAGGTPASWTRRMAHETAIHRLDAEHALAGLGPDLVHELIFDPELAADGIDEMLDKILPLGDWSQTQHEGTVLYHAPDAGKAWLVTYRPGERPVTESPHGAALEVDATVAGTADAVYRRVWGRPSTAMVTGDAALASVAAGR</sequence>
<feature type="domain" description="MDMPI C-terminal" evidence="1">
    <location>
        <begin position="148"/>
        <end position="240"/>
    </location>
</feature>
<gene>
    <name evidence="3" type="ORF">ACFQRI_09070</name>
</gene>
<dbReference type="Pfam" id="PF07398">
    <property type="entry name" value="MDMPI_C"/>
    <property type="match status" value="1"/>
</dbReference>
<dbReference type="InterPro" id="IPR024344">
    <property type="entry name" value="MDMPI_metal-binding"/>
</dbReference>
<organism evidence="3 4">
    <name type="scientific">Saccharopolyspora griseoalba</name>
    <dbReference type="NCBI Taxonomy" id="1431848"/>
    <lineage>
        <taxon>Bacteria</taxon>
        <taxon>Bacillati</taxon>
        <taxon>Actinomycetota</taxon>
        <taxon>Actinomycetes</taxon>
        <taxon>Pseudonocardiales</taxon>
        <taxon>Pseudonocardiaceae</taxon>
        <taxon>Saccharopolyspora</taxon>
    </lineage>
</organism>
<name>A0ABW2LGE1_9PSEU</name>
<dbReference type="EMBL" id="JBHTCJ010000004">
    <property type="protein sequence ID" value="MFC7341562.1"/>
    <property type="molecule type" value="Genomic_DNA"/>
</dbReference>
<dbReference type="RefSeq" id="WP_380666572.1">
    <property type="nucleotide sequence ID" value="NZ_JBHTCJ010000004.1"/>
</dbReference>
<dbReference type="PANTHER" id="PTHR40758:SF1">
    <property type="entry name" value="CONSERVED PROTEIN"/>
    <property type="match status" value="1"/>
</dbReference>
<evidence type="ECO:0000313" key="3">
    <source>
        <dbReference type="EMBL" id="MFC7341562.1"/>
    </source>
</evidence>
<evidence type="ECO:0000259" key="1">
    <source>
        <dbReference type="Pfam" id="PF07398"/>
    </source>
</evidence>
<dbReference type="NCBIfam" id="TIGR03083">
    <property type="entry name" value="maleylpyruvate isomerase family mycothiol-dependent enzyme"/>
    <property type="match status" value="1"/>
</dbReference>
<dbReference type="Proteomes" id="UP001596504">
    <property type="component" value="Unassembled WGS sequence"/>
</dbReference>
<dbReference type="InterPro" id="IPR017517">
    <property type="entry name" value="Maleyloyr_isom"/>
</dbReference>
<dbReference type="Pfam" id="PF11716">
    <property type="entry name" value="MDMPI_N"/>
    <property type="match status" value="1"/>
</dbReference>
<protein>
    <submittedName>
        <fullName evidence="3">Maleylpyruvate isomerase N-terminal domain-containing protein</fullName>
    </submittedName>
</protein>
<dbReference type="SUPFAM" id="SSF109854">
    <property type="entry name" value="DinB/YfiT-like putative metalloenzymes"/>
    <property type="match status" value="1"/>
</dbReference>
<dbReference type="GO" id="GO:0016853">
    <property type="term" value="F:isomerase activity"/>
    <property type="evidence" value="ECO:0007669"/>
    <property type="project" value="UniProtKB-KW"/>
</dbReference>
<comment type="caution">
    <text evidence="3">The sequence shown here is derived from an EMBL/GenBank/DDBJ whole genome shotgun (WGS) entry which is preliminary data.</text>
</comment>
<reference evidence="4" key="1">
    <citation type="journal article" date="2019" name="Int. J. Syst. Evol. Microbiol.">
        <title>The Global Catalogue of Microorganisms (GCM) 10K type strain sequencing project: providing services to taxonomists for standard genome sequencing and annotation.</title>
        <authorList>
            <consortium name="The Broad Institute Genomics Platform"/>
            <consortium name="The Broad Institute Genome Sequencing Center for Infectious Disease"/>
            <person name="Wu L."/>
            <person name="Ma J."/>
        </authorList>
    </citation>
    <scope>NUCLEOTIDE SEQUENCE [LARGE SCALE GENOMIC DNA]</scope>
    <source>
        <strain evidence="4">WLHS5</strain>
    </source>
</reference>
<dbReference type="InterPro" id="IPR034660">
    <property type="entry name" value="DinB/YfiT-like"/>
</dbReference>
<evidence type="ECO:0000313" key="4">
    <source>
        <dbReference type="Proteomes" id="UP001596504"/>
    </source>
</evidence>
<keyword evidence="4" id="KW-1185">Reference proteome</keyword>
<dbReference type="PANTHER" id="PTHR40758">
    <property type="entry name" value="CONSERVED PROTEIN"/>
    <property type="match status" value="1"/>
</dbReference>
<feature type="domain" description="Mycothiol-dependent maleylpyruvate isomerase metal-binding" evidence="2">
    <location>
        <begin position="12"/>
        <end position="128"/>
    </location>
</feature>
<proteinExistence type="predicted"/>